<evidence type="ECO:0000256" key="6">
    <source>
        <dbReference type="SAM" id="MobiDB-lite"/>
    </source>
</evidence>
<evidence type="ECO:0000256" key="5">
    <source>
        <dbReference type="ARBA" id="ARBA00023180"/>
    </source>
</evidence>
<dbReference type="PANTHER" id="PTHR13866:SF16">
    <property type="entry name" value="SPARC-LIKE PROTEIN 1"/>
    <property type="match status" value="1"/>
</dbReference>
<keyword evidence="9" id="KW-1185">Reference proteome</keyword>
<feature type="compositionally biased region" description="Basic and acidic residues" evidence="6">
    <location>
        <begin position="205"/>
        <end position="219"/>
    </location>
</feature>
<evidence type="ECO:0000256" key="2">
    <source>
        <dbReference type="ARBA" id="ARBA00022525"/>
    </source>
</evidence>
<dbReference type="GO" id="GO:0005615">
    <property type="term" value="C:extracellular space"/>
    <property type="evidence" value="ECO:0007669"/>
    <property type="project" value="InterPro"/>
</dbReference>
<evidence type="ECO:0000313" key="8">
    <source>
        <dbReference type="EMBL" id="KAG9480404.1"/>
    </source>
</evidence>
<feature type="region of interest" description="Disordered" evidence="6">
    <location>
        <begin position="1"/>
        <end position="46"/>
    </location>
</feature>
<dbReference type="PROSITE" id="PS51465">
    <property type="entry name" value="KAZAL_2"/>
    <property type="match status" value="1"/>
</dbReference>
<dbReference type="AlphaFoldDB" id="A0A8J6F5A7"/>
<dbReference type="InterPro" id="IPR002350">
    <property type="entry name" value="Kazal_dom"/>
</dbReference>
<feature type="compositionally biased region" description="Polar residues" evidence="6">
    <location>
        <begin position="111"/>
        <end position="126"/>
    </location>
</feature>
<comment type="subcellular location">
    <subcellularLocation>
        <location evidence="1">Secreted</location>
        <location evidence="1">Extracellular space</location>
        <location evidence="1">Extracellular matrix</location>
    </subcellularLocation>
</comment>
<dbReference type="Pfam" id="PF09289">
    <property type="entry name" value="FOLN"/>
    <property type="match status" value="1"/>
</dbReference>
<dbReference type="Pfam" id="PF10591">
    <property type="entry name" value="SPARC_Ca_bdg"/>
    <property type="match status" value="1"/>
</dbReference>
<evidence type="ECO:0000313" key="9">
    <source>
        <dbReference type="Proteomes" id="UP000770717"/>
    </source>
</evidence>
<dbReference type="FunFam" id="3.30.60.30:FF:000004">
    <property type="entry name" value="SPARC isoform 1"/>
    <property type="match status" value="1"/>
</dbReference>
<evidence type="ECO:0000256" key="1">
    <source>
        <dbReference type="ARBA" id="ARBA00004498"/>
    </source>
</evidence>
<comment type="caution">
    <text evidence="8">The sequence shown here is derived from an EMBL/GenBank/DDBJ whole genome shotgun (WGS) entry which is preliminary data.</text>
</comment>
<proteinExistence type="predicted"/>
<dbReference type="SMART" id="SM00280">
    <property type="entry name" value="KAZAL"/>
    <property type="match status" value="1"/>
</dbReference>
<evidence type="ECO:0000259" key="7">
    <source>
        <dbReference type="PROSITE" id="PS51465"/>
    </source>
</evidence>
<evidence type="ECO:0000256" key="4">
    <source>
        <dbReference type="ARBA" id="ARBA00023157"/>
    </source>
</evidence>
<dbReference type="InterPro" id="IPR019577">
    <property type="entry name" value="SPARC/Testican_Ca-bd-dom"/>
</dbReference>
<dbReference type="SUPFAM" id="SSF100895">
    <property type="entry name" value="Kazal-type serine protease inhibitors"/>
    <property type="match status" value="1"/>
</dbReference>
<accession>A0A8J6F5A7</accession>
<dbReference type="GO" id="GO:0005518">
    <property type="term" value="F:collagen binding"/>
    <property type="evidence" value="ECO:0007669"/>
    <property type="project" value="TreeGrafter"/>
</dbReference>
<name>A0A8J6F5A7_ELECQ</name>
<gene>
    <name evidence="8" type="ORF">GDO78_012073</name>
</gene>
<dbReference type="GO" id="GO:0005509">
    <property type="term" value="F:calcium ion binding"/>
    <property type="evidence" value="ECO:0007669"/>
    <property type="project" value="InterPro"/>
</dbReference>
<protein>
    <recommendedName>
        <fullName evidence="7">Kazal-like domain-containing protein</fullName>
    </recommendedName>
</protein>
<dbReference type="EMBL" id="WNTK01000007">
    <property type="protein sequence ID" value="KAG9480404.1"/>
    <property type="molecule type" value="Genomic_DNA"/>
</dbReference>
<dbReference type="Pfam" id="PF07648">
    <property type="entry name" value="Kazal_2"/>
    <property type="match status" value="1"/>
</dbReference>
<feature type="region of interest" description="Disordered" evidence="6">
    <location>
        <begin position="185"/>
        <end position="231"/>
    </location>
</feature>
<dbReference type="Gene3D" id="3.30.60.30">
    <property type="match status" value="1"/>
</dbReference>
<feature type="non-terminal residue" evidence="8">
    <location>
        <position position="581"/>
    </location>
</feature>
<dbReference type="Proteomes" id="UP000770717">
    <property type="component" value="Unassembled WGS sequence"/>
</dbReference>
<organism evidence="8 9">
    <name type="scientific">Eleutherodactylus coqui</name>
    <name type="common">Puerto Rican coqui</name>
    <dbReference type="NCBI Taxonomy" id="57060"/>
    <lineage>
        <taxon>Eukaryota</taxon>
        <taxon>Metazoa</taxon>
        <taxon>Chordata</taxon>
        <taxon>Craniata</taxon>
        <taxon>Vertebrata</taxon>
        <taxon>Euteleostomi</taxon>
        <taxon>Amphibia</taxon>
        <taxon>Batrachia</taxon>
        <taxon>Anura</taxon>
        <taxon>Neobatrachia</taxon>
        <taxon>Hyloidea</taxon>
        <taxon>Eleutherodactylidae</taxon>
        <taxon>Eleutherodactylinae</taxon>
        <taxon>Eleutherodactylus</taxon>
        <taxon>Eleutherodactylus</taxon>
    </lineage>
</organism>
<dbReference type="InterPro" id="IPR011992">
    <property type="entry name" value="EF-hand-dom_pair"/>
</dbReference>
<keyword evidence="3" id="KW-0732">Signal</keyword>
<dbReference type="GO" id="GO:0050840">
    <property type="term" value="F:extracellular matrix binding"/>
    <property type="evidence" value="ECO:0007669"/>
    <property type="project" value="TreeGrafter"/>
</dbReference>
<dbReference type="PANTHER" id="PTHR13866">
    <property type="entry name" value="SPARC OSTEONECTIN"/>
    <property type="match status" value="1"/>
</dbReference>
<feature type="region of interest" description="Disordered" evidence="6">
    <location>
        <begin position="72"/>
        <end position="126"/>
    </location>
</feature>
<feature type="compositionally biased region" description="Basic and acidic residues" evidence="6">
    <location>
        <begin position="1"/>
        <end position="16"/>
    </location>
</feature>
<dbReference type="OrthoDB" id="9906868at2759"/>
<feature type="domain" description="Kazal-like" evidence="7">
    <location>
        <begin position="407"/>
        <end position="463"/>
    </location>
</feature>
<dbReference type="InterPro" id="IPR001999">
    <property type="entry name" value="Osteonectin_CS"/>
</dbReference>
<feature type="compositionally biased region" description="Acidic residues" evidence="6">
    <location>
        <begin position="190"/>
        <end position="200"/>
    </location>
</feature>
<keyword evidence="2" id="KW-0964">Secreted</keyword>
<feature type="compositionally biased region" description="Basic and acidic residues" evidence="6">
    <location>
        <begin position="100"/>
        <end position="110"/>
    </location>
</feature>
<dbReference type="InterPro" id="IPR015369">
    <property type="entry name" value="Follistatin/Osteonectin_EGF"/>
</dbReference>
<dbReference type="Gene3D" id="1.10.238.10">
    <property type="entry name" value="EF-hand"/>
    <property type="match status" value="1"/>
</dbReference>
<dbReference type="PROSITE" id="PS00613">
    <property type="entry name" value="OSTEONECTIN_2"/>
    <property type="match status" value="1"/>
</dbReference>
<keyword evidence="5" id="KW-0325">Glycoprotein</keyword>
<keyword evidence="4" id="KW-1015">Disulfide bond</keyword>
<feature type="compositionally biased region" description="Acidic residues" evidence="6">
    <location>
        <begin position="220"/>
        <end position="230"/>
    </location>
</feature>
<sequence>FDESKKEQKDREKDISDQYATTDMEPNMESMIHSKHKIGSGEQAEDARIKPGTFSMESFLNVFDMDIDNNGPFSLDSKENQTNISKAKTEGYGDSAIDEGDIKTQREPKTESQQYETNDRQSQGLSSDGLLEQHVNSQLIANTENVKLETEGITASGNILEEIYDDEDLQYILNITHNLESMKQNVSNESQDEPYVEESSPEAANNDKDLESATNVKEEHDDDDAAETSTDDVTIKQGNLINKENGVKTRIIFGDLAIRPKESATEEQNQQSDSSVNITRIRGVVTDVDYASEMTIINHNDENAEKAATALPSPLEIRSTALPRYLENSSELHVSQNDQGINVAIQKIEESLEIKSHEEPSPEVVIKALESATNVKEDADVANACTNFHCRRGKMCKTDELGNPFCACQDPNYCLPSNRNDLVCGTDNKTYTSACQLFGKKCLLEGTKEGNHLHLDYQGPCKHIPPCTEYELALFPFRMRDWLKNVLMQLYERDQENIGLLSEKQKSKVKKIYEDEKRLQEGDHNIELLAKDFQKNYHMYVYPVHWQFHQLDQHSMDRYPASHCELPVGHELKESYQCCRM</sequence>
<dbReference type="InterPro" id="IPR036058">
    <property type="entry name" value="Kazal_dom_sf"/>
</dbReference>
<reference evidence="8" key="1">
    <citation type="thesis" date="2020" institute="ProQuest LLC" country="789 East Eisenhower Parkway, Ann Arbor, MI, USA">
        <title>Comparative Genomics and Chromosome Evolution.</title>
        <authorList>
            <person name="Mudd A.B."/>
        </authorList>
    </citation>
    <scope>NUCLEOTIDE SEQUENCE</scope>
    <source>
        <strain evidence="8">HN-11 Male</strain>
        <tissue evidence="8">Kidney and liver</tissue>
    </source>
</reference>
<dbReference type="SUPFAM" id="SSF47473">
    <property type="entry name" value="EF-hand"/>
    <property type="match status" value="1"/>
</dbReference>
<evidence type="ECO:0000256" key="3">
    <source>
        <dbReference type="ARBA" id="ARBA00022729"/>
    </source>
</evidence>